<keyword evidence="2" id="KW-1185">Reference proteome</keyword>
<protein>
    <submittedName>
        <fullName evidence="1">Uncharacterized protein</fullName>
    </submittedName>
</protein>
<gene>
    <name evidence="1" type="ORF">EYF80_010481</name>
</gene>
<sequence>MLFVFNVQVEKQHSNVLKVEVGTKSLVNTRWTLGDGYWLPLSRGDPRRRDRRKTQLTPGRWACWDPANFQRETSTTSGKRCHRCSITPRQDMQYVFSSGHNCHCQI</sequence>
<evidence type="ECO:0000313" key="2">
    <source>
        <dbReference type="Proteomes" id="UP000314294"/>
    </source>
</evidence>
<reference evidence="1 2" key="1">
    <citation type="submission" date="2019-03" db="EMBL/GenBank/DDBJ databases">
        <title>First draft genome of Liparis tanakae, snailfish: a comprehensive survey of snailfish specific genes.</title>
        <authorList>
            <person name="Kim W."/>
            <person name="Song I."/>
            <person name="Jeong J.-H."/>
            <person name="Kim D."/>
            <person name="Kim S."/>
            <person name="Ryu S."/>
            <person name="Song J.Y."/>
            <person name="Lee S.K."/>
        </authorList>
    </citation>
    <scope>NUCLEOTIDE SEQUENCE [LARGE SCALE GENOMIC DNA]</scope>
    <source>
        <tissue evidence="1">Muscle</tissue>
    </source>
</reference>
<comment type="caution">
    <text evidence="1">The sequence shown here is derived from an EMBL/GenBank/DDBJ whole genome shotgun (WGS) entry which is preliminary data.</text>
</comment>
<dbReference type="AlphaFoldDB" id="A0A4Z2IMY0"/>
<accession>A0A4Z2IMY0</accession>
<evidence type="ECO:0000313" key="1">
    <source>
        <dbReference type="EMBL" id="TNN79236.1"/>
    </source>
</evidence>
<dbReference type="EMBL" id="SRLO01000066">
    <property type="protein sequence ID" value="TNN79236.1"/>
    <property type="molecule type" value="Genomic_DNA"/>
</dbReference>
<name>A0A4Z2IMY0_9TELE</name>
<organism evidence="1 2">
    <name type="scientific">Liparis tanakae</name>
    <name type="common">Tanaka's snailfish</name>
    <dbReference type="NCBI Taxonomy" id="230148"/>
    <lineage>
        <taxon>Eukaryota</taxon>
        <taxon>Metazoa</taxon>
        <taxon>Chordata</taxon>
        <taxon>Craniata</taxon>
        <taxon>Vertebrata</taxon>
        <taxon>Euteleostomi</taxon>
        <taxon>Actinopterygii</taxon>
        <taxon>Neopterygii</taxon>
        <taxon>Teleostei</taxon>
        <taxon>Neoteleostei</taxon>
        <taxon>Acanthomorphata</taxon>
        <taxon>Eupercaria</taxon>
        <taxon>Perciformes</taxon>
        <taxon>Cottioidei</taxon>
        <taxon>Cottales</taxon>
        <taxon>Liparidae</taxon>
        <taxon>Liparis</taxon>
    </lineage>
</organism>
<proteinExistence type="predicted"/>
<dbReference type="Proteomes" id="UP000314294">
    <property type="component" value="Unassembled WGS sequence"/>
</dbReference>